<evidence type="ECO:0000313" key="3">
    <source>
        <dbReference type="EMBL" id="KAK1613566.1"/>
    </source>
</evidence>
<accession>A0AAD8VQ30</accession>
<feature type="domain" description="DUF6598" evidence="2">
    <location>
        <begin position="402"/>
        <end position="656"/>
    </location>
</feature>
<gene>
    <name evidence="3" type="ORF">QYE76_019083</name>
</gene>
<sequence length="685" mass="76226">MEGGSRNLMVMAQQSMVRTRSSDMKNPGDRSAESVKVGGGKSAMDQVVMGNDTLQQGGDDDQKDEGSIQQEEAENELGKRFEMTRISPERHLYDEIHRVSGLELGGKYKRMRNKNTQNAEGGKAGTSAWRPEESVKETGRPEKALAEAAKAYSDSEIEKRSEMASARALMREELVFGIPDFPSSNFPQMTPKQQVKITSEKSKEQSKGMSEADTRAQRQYELLCAEEELLPVEVDIGGDSRTMPPMPDSSTVITALAEAENELGKRLEMMRKISPERHLYDEIQTTLFDVQYELTSKNRKLDKETLQVLKDMSSKLAMLDQGGDEDKKDEEDLHHDPRAKKTVEEEMADEAETFDSHRRLWKYKHGRTCGSFEDITVLSSMQFTHYTPGRGSYSSDCTTPETLQIISMKLTELAGGLELPFSVYGVVAVRDMVDRNRNILFYLDRSNAQELKQNDPFLHLIGPSRAIVFTDKVWIEIELIVKGCPQDKDLISCARCYTGGYGPGMSTICFKNALCTLELCLEPVKKTTQATILGVHVVKDSGSWPFKYGGIVACSPQPGEYVFNDSGLTRRISPSSSEIVLIHSKDEAIPKGENGHVLLSRQVVSVNLKGMLDVVIKAYSKVGDIAAETRVPFYPKVCNISKKKCLLGDAEVAITVAWSLVATSKTGLWIELANRRCVNLKHATG</sequence>
<dbReference type="Proteomes" id="UP001231189">
    <property type="component" value="Unassembled WGS sequence"/>
</dbReference>
<dbReference type="InterPro" id="IPR046533">
    <property type="entry name" value="DUF6598"/>
</dbReference>
<feature type="compositionally biased region" description="Basic and acidic residues" evidence="1">
    <location>
        <begin position="324"/>
        <end position="344"/>
    </location>
</feature>
<keyword evidence="4" id="KW-1185">Reference proteome</keyword>
<evidence type="ECO:0000313" key="4">
    <source>
        <dbReference type="Proteomes" id="UP001231189"/>
    </source>
</evidence>
<proteinExistence type="predicted"/>
<feature type="region of interest" description="Disordered" evidence="1">
    <location>
        <begin position="17"/>
        <end position="85"/>
    </location>
</feature>
<reference evidence="3" key="1">
    <citation type="submission" date="2023-07" db="EMBL/GenBank/DDBJ databases">
        <title>A chromosome-level genome assembly of Lolium multiflorum.</title>
        <authorList>
            <person name="Chen Y."/>
            <person name="Copetti D."/>
            <person name="Kolliker R."/>
            <person name="Studer B."/>
        </authorList>
    </citation>
    <scope>NUCLEOTIDE SEQUENCE</scope>
    <source>
        <strain evidence="3">02402/16</strain>
        <tissue evidence="3">Leaf</tissue>
    </source>
</reference>
<feature type="region of interest" description="Disordered" evidence="1">
    <location>
        <begin position="107"/>
        <end position="158"/>
    </location>
</feature>
<evidence type="ECO:0000259" key="2">
    <source>
        <dbReference type="Pfam" id="PF20241"/>
    </source>
</evidence>
<name>A0AAD8VQ30_LOLMU</name>
<dbReference type="EMBL" id="JAUUTY010000006">
    <property type="protein sequence ID" value="KAK1613566.1"/>
    <property type="molecule type" value="Genomic_DNA"/>
</dbReference>
<protein>
    <recommendedName>
        <fullName evidence="2">DUF6598 domain-containing protein</fullName>
    </recommendedName>
</protein>
<evidence type="ECO:0000256" key="1">
    <source>
        <dbReference type="SAM" id="MobiDB-lite"/>
    </source>
</evidence>
<dbReference type="PANTHER" id="PTHR33065">
    <property type="entry name" value="OS07G0486400 PROTEIN"/>
    <property type="match status" value="1"/>
</dbReference>
<feature type="compositionally biased region" description="Basic and acidic residues" evidence="1">
    <location>
        <begin position="130"/>
        <end position="145"/>
    </location>
</feature>
<dbReference type="Pfam" id="PF20241">
    <property type="entry name" value="DUF6598"/>
    <property type="match status" value="1"/>
</dbReference>
<dbReference type="PANTHER" id="PTHR33065:SF118">
    <property type="entry name" value="DUF6598 DOMAIN-CONTAINING PROTEIN"/>
    <property type="match status" value="1"/>
</dbReference>
<organism evidence="3 4">
    <name type="scientific">Lolium multiflorum</name>
    <name type="common">Italian ryegrass</name>
    <name type="synonym">Lolium perenne subsp. multiflorum</name>
    <dbReference type="NCBI Taxonomy" id="4521"/>
    <lineage>
        <taxon>Eukaryota</taxon>
        <taxon>Viridiplantae</taxon>
        <taxon>Streptophyta</taxon>
        <taxon>Embryophyta</taxon>
        <taxon>Tracheophyta</taxon>
        <taxon>Spermatophyta</taxon>
        <taxon>Magnoliopsida</taxon>
        <taxon>Liliopsida</taxon>
        <taxon>Poales</taxon>
        <taxon>Poaceae</taxon>
        <taxon>BOP clade</taxon>
        <taxon>Pooideae</taxon>
        <taxon>Poodae</taxon>
        <taxon>Poeae</taxon>
        <taxon>Poeae Chloroplast Group 2 (Poeae type)</taxon>
        <taxon>Loliodinae</taxon>
        <taxon>Loliinae</taxon>
        <taxon>Lolium</taxon>
    </lineage>
</organism>
<feature type="region of interest" description="Disordered" evidence="1">
    <location>
        <begin position="320"/>
        <end position="349"/>
    </location>
</feature>
<comment type="caution">
    <text evidence="3">The sequence shown here is derived from an EMBL/GenBank/DDBJ whole genome shotgun (WGS) entry which is preliminary data.</text>
</comment>
<dbReference type="AlphaFoldDB" id="A0AAD8VQ30"/>
<feature type="compositionally biased region" description="Basic and acidic residues" evidence="1">
    <location>
        <begin position="20"/>
        <end position="33"/>
    </location>
</feature>
<feature type="compositionally biased region" description="Basic and acidic residues" evidence="1">
    <location>
        <begin position="76"/>
        <end position="85"/>
    </location>
</feature>